<evidence type="ECO:0000256" key="1">
    <source>
        <dbReference type="ARBA" id="ARBA00022448"/>
    </source>
</evidence>
<dbReference type="GO" id="GO:0005524">
    <property type="term" value="F:ATP binding"/>
    <property type="evidence" value="ECO:0007669"/>
    <property type="project" value="UniProtKB-KW"/>
</dbReference>
<proteinExistence type="predicted"/>
<accession>A0A6J4IJ54</accession>
<dbReference type="SMART" id="SM00382">
    <property type="entry name" value="AAA"/>
    <property type="match status" value="1"/>
</dbReference>
<evidence type="ECO:0000259" key="4">
    <source>
        <dbReference type="PROSITE" id="PS50893"/>
    </source>
</evidence>
<dbReference type="PROSITE" id="PS50893">
    <property type="entry name" value="ABC_TRANSPORTER_2"/>
    <property type="match status" value="1"/>
</dbReference>
<keyword evidence="1" id="KW-0813">Transport</keyword>
<evidence type="ECO:0000256" key="3">
    <source>
        <dbReference type="ARBA" id="ARBA00022840"/>
    </source>
</evidence>
<sequence length="247" mass="26177">MMPASLLEVVLAVRSLRKTYTSGHGVQDVSFDVAPGETVALLGPNGAGKTTTVRCVVGLMRPDSGSISVLGAAPGTLQAGQGTALVPDNPDLYPTLSVEEHLRFRAQAFRVAAPFDEAIADAMRATGIDDIADQLGGELSRGQRQRVMLAAAVLQRAALYVLDEPTVGLDPPALAWLENWVTAQAATGAAILVATHQIDFMARIADRAVLLQDGLVAATLDVPRGTGQVEPWKHRLVEHFDVWPADD</sequence>
<keyword evidence="2" id="KW-0547">Nucleotide-binding</keyword>
<gene>
    <name evidence="5" type="ORF">AVDCRST_MAG10-2274</name>
</gene>
<evidence type="ECO:0000256" key="2">
    <source>
        <dbReference type="ARBA" id="ARBA00022741"/>
    </source>
</evidence>
<dbReference type="InterPro" id="IPR003593">
    <property type="entry name" value="AAA+_ATPase"/>
</dbReference>
<organism evidence="5">
    <name type="scientific">uncultured Acidimicrobiales bacterium</name>
    <dbReference type="NCBI Taxonomy" id="310071"/>
    <lineage>
        <taxon>Bacteria</taxon>
        <taxon>Bacillati</taxon>
        <taxon>Actinomycetota</taxon>
        <taxon>Acidimicrobiia</taxon>
        <taxon>Acidimicrobiales</taxon>
        <taxon>environmental samples</taxon>
    </lineage>
</organism>
<dbReference type="Gene3D" id="3.40.50.300">
    <property type="entry name" value="P-loop containing nucleotide triphosphate hydrolases"/>
    <property type="match status" value="1"/>
</dbReference>
<dbReference type="InterPro" id="IPR027417">
    <property type="entry name" value="P-loop_NTPase"/>
</dbReference>
<evidence type="ECO:0000313" key="5">
    <source>
        <dbReference type="EMBL" id="CAA9253231.1"/>
    </source>
</evidence>
<dbReference type="AlphaFoldDB" id="A0A6J4IJ54"/>
<dbReference type="PANTHER" id="PTHR42939:SF1">
    <property type="entry name" value="ABC TRANSPORTER ATP-BINDING PROTEIN ALBC-RELATED"/>
    <property type="match status" value="1"/>
</dbReference>
<keyword evidence="3" id="KW-0067">ATP-binding</keyword>
<dbReference type="InterPro" id="IPR051782">
    <property type="entry name" value="ABC_Transporter_VariousFunc"/>
</dbReference>
<protein>
    <recommendedName>
        <fullName evidence="4">ABC transporter domain-containing protein</fullName>
    </recommendedName>
</protein>
<reference evidence="5" key="1">
    <citation type="submission" date="2020-02" db="EMBL/GenBank/DDBJ databases">
        <authorList>
            <person name="Meier V. D."/>
        </authorList>
    </citation>
    <scope>NUCLEOTIDE SEQUENCE</scope>
    <source>
        <strain evidence="5">AVDCRST_MAG10</strain>
    </source>
</reference>
<dbReference type="CDD" id="cd03230">
    <property type="entry name" value="ABC_DR_subfamily_A"/>
    <property type="match status" value="1"/>
</dbReference>
<dbReference type="EMBL" id="CADCTB010000144">
    <property type="protein sequence ID" value="CAA9253231.1"/>
    <property type="molecule type" value="Genomic_DNA"/>
</dbReference>
<feature type="domain" description="ABC transporter" evidence="4">
    <location>
        <begin position="11"/>
        <end position="238"/>
    </location>
</feature>
<dbReference type="SUPFAM" id="SSF52540">
    <property type="entry name" value="P-loop containing nucleoside triphosphate hydrolases"/>
    <property type="match status" value="1"/>
</dbReference>
<name>A0A6J4IJ54_9ACTN</name>
<dbReference type="PANTHER" id="PTHR42939">
    <property type="entry name" value="ABC TRANSPORTER ATP-BINDING PROTEIN ALBC-RELATED"/>
    <property type="match status" value="1"/>
</dbReference>
<dbReference type="GO" id="GO:0016887">
    <property type="term" value="F:ATP hydrolysis activity"/>
    <property type="evidence" value="ECO:0007669"/>
    <property type="project" value="InterPro"/>
</dbReference>
<dbReference type="Pfam" id="PF00005">
    <property type="entry name" value="ABC_tran"/>
    <property type="match status" value="1"/>
</dbReference>
<dbReference type="InterPro" id="IPR003439">
    <property type="entry name" value="ABC_transporter-like_ATP-bd"/>
</dbReference>